<evidence type="ECO:0000256" key="2">
    <source>
        <dbReference type="ARBA" id="ARBA00022729"/>
    </source>
</evidence>
<dbReference type="Proteomes" id="UP000016587">
    <property type="component" value="Chromosome"/>
</dbReference>
<dbReference type="PANTHER" id="PTHR35936">
    <property type="entry name" value="MEMBRANE-BOUND LYTIC MUREIN TRANSGLYCOSYLASE F"/>
    <property type="match status" value="1"/>
</dbReference>
<dbReference type="Gene3D" id="3.40.140.10">
    <property type="entry name" value="Cytidine Deaminase, domain 2"/>
    <property type="match status" value="1"/>
</dbReference>
<reference evidence="6" key="2">
    <citation type="submission" date="2013-07" db="EMBL/GenBank/DDBJ databases">
        <authorList>
            <person name="Morais-Silva F.O."/>
            <person name="Rezende A.M."/>
            <person name="Pimentel C."/>
            <person name="Resende D.M."/>
            <person name="Santos C.I."/>
            <person name="Clemente C."/>
            <person name="de Oliveira L.M."/>
            <person name="da Silva S.M."/>
            <person name="Costa D.A."/>
            <person name="Varela-Raposo A."/>
            <person name="Horacio E.C.A."/>
            <person name="Matos M."/>
            <person name="Flores O."/>
            <person name="Ruiz J.C."/>
            <person name="Rodrigues-Pousada C."/>
        </authorList>
    </citation>
    <scope>NUCLEOTIDE SEQUENCE [LARGE SCALE GENOMIC DNA]</scope>
    <source>
        <strain evidence="6">ATCC 19364 / DSM 1382 / NCIMB 9332 / VKM B-1759</strain>
    </source>
</reference>
<dbReference type="CDD" id="cd01283">
    <property type="entry name" value="cytidine_deaminase"/>
    <property type="match status" value="1"/>
</dbReference>
<name>T2GD53_MEGG1</name>
<dbReference type="HOGENOM" id="CLU_718889_0_0_7"/>
<dbReference type="SMART" id="SM00062">
    <property type="entry name" value="PBPb"/>
    <property type="match status" value="1"/>
</dbReference>
<dbReference type="PATRIC" id="fig|1121448.10.peg.2447"/>
<dbReference type="InterPro" id="IPR016193">
    <property type="entry name" value="Cytidine_deaminase-like"/>
</dbReference>
<dbReference type="GO" id="GO:0008270">
    <property type="term" value="F:zinc ion binding"/>
    <property type="evidence" value="ECO:0007669"/>
    <property type="project" value="InterPro"/>
</dbReference>
<dbReference type="InterPro" id="IPR001638">
    <property type="entry name" value="Solute-binding_3/MltF_N"/>
</dbReference>
<evidence type="ECO:0000313" key="5">
    <source>
        <dbReference type="EMBL" id="AGW14233.1"/>
    </source>
</evidence>
<dbReference type="eggNOG" id="COG0295">
    <property type="taxonomic scope" value="Bacteria"/>
</dbReference>
<dbReference type="GO" id="GO:0004126">
    <property type="term" value="F:cytidine deaminase activity"/>
    <property type="evidence" value="ECO:0007669"/>
    <property type="project" value="InterPro"/>
</dbReference>
<dbReference type="OrthoDB" id="5455815at2"/>
<evidence type="ECO:0000256" key="3">
    <source>
        <dbReference type="SAM" id="MobiDB-lite"/>
    </source>
</evidence>
<proteinExistence type="predicted"/>
<feature type="domain" description="CMP/dCMP-type deaminase" evidence="4">
    <location>
        <begin position="222"/>
        <end position="340"/>
    </location>
</feature>
<dbReference type="SUPFAM" id="SSF53850">
    <property type="entry name" value="Periplasmic binding protein-like II"/>
    <property type="match status" value="1"/>
</dbReference>
<comment type="subunit">
    <text evidence="1">Homodimer.</text>
</comment>
<evidence type="ECO:0000259" key="4">
    <source>
        <dbReference type="PROSITE" id="PS51747"/>
    </source>
</evidence>
<dbReference type="InterPro" id="IPR013171">
    <property type="entry name" value="Cyd/dCyd_deaminase_Zn-bd"/>
</dbReference>
<gene>
    <name evidence="5" type="ORF">DGI_2494</name>
</gene>
<feature type="region of interest" description="Disordered" evidence="3">
    <location>
        <begin position="344"/>
        <end position="365"/>
    </location>
</feature>
<dbReference type="Gene3D" id="3.40.190.10">
    <property type="entry name" value="Periplasmic binding protein-like II"/>
    <property type="match status" value="2"/>
</dbReference>
<dbReference type="eggNOG" id="COG0834">
    <property type="taxonomic scope" value="Bacteria"/>
</dbReference>
<dbReference type="STRING" id="1121448.DGI_2494"/>
<organism evidence="5 6">
    <name type="scientific">Megalodesulfovibrio gigas (strain ATCC 19364 / DSM 1382 / NCIMB 9332 / VKM B-1759)</name>
    <name type="common">Desulfovibrio gigas</name>
    <dbReference type="NCBI Taxonomy" id="1121448"/>
    <lineage>
        <taxon>Bacteria</taxon>
        <taxon>Pseudomonadati</taxon>
        <taxon>Thermodesulfobacteriota</taxon>
        <taxon>Desulfovibrionia</taxon>
        <taxon>Desulfovibrionales</taxon>
        <taxon>Desulfovibrionaceae</taxon>
        <taxon>Megalodesulfovibrio</taxon>
    </lineage>
</organism>
<keyword evidence="2" id="KW-0732">Signal</keyword>
<sequence>MVFGFDRDFPPFSFERDGTPVGFDIDLFQACLEGRNVRLSFKAMSWEQIQLELSAGRIHATAGMAKTPKRELLYDFSHQPTARLEVRLYTRNAQRVAALEQLRGKAVSVERGTIYLRLLEDFGGLIVRSYPSPREALQAMARGEVDAFAGADKTASYLMRRLPLQGVSPVGMPLAVMPMHFAISKETRALKEMLDQGFRRILENGKYAELYRKWFIPDLAPGDISRLVEAARSALIYAYAPYSQQPRGAAAMGQSGTVYTAGSVEHAEPSLGAGATRVAVLKAISSGETDIKAVAEVDQNGHAVTPAGEVVDLLMEFGVETQAVTEPEKGRYTPRALMELMPYTRPRTPGREMPDIPWLERGEQQ</sequence>
<dbReference type="CDD" id="cd13704">
    <property type="entry name" value="PBP2_HisK"/>
    <property type="match status" value="1"/>
</dbReference>
<reference evidence="5 6" key="1">
    <citation type="journal article" date="2013" name="J. Bacteriol.">
        <title>Roles of HynAB and Ech, the only two hydrogenases found in the model sulfate reducer Desulfovibrio gigas.</title>
        <authorList>
            <person name="Morais-Silva F.O."/>
            <person name="Santos C.I."/>
            <person name="Rodrigues R."/>
            <person name="Pereira I.A."/>
            <person name="Rodrigues-Pousada C."/>
        </authorList>
    </citation>
    <scope>NUCLEOTIDE SEQUENCE [LARGE SCALE GENOMIC DNA]</scope>
    <source>
        <strain evidence="6">ATCC 19364 / DSM 1382 / NCIMB 9332 / VKM B-1759</strain>
    </source>
</reference>
<dbReference type="RefSeq" id="WP_021761231.1">
    <property type="nucleotide sequence ID" value="NC_022444.1"/>
</dbReference>
<dbReference type="SUPFAM" id="SSF53927">
    <property type="entry name" value="Cytidine deaminase-like"/>
    <property type="match status" value="1"/>
</dbReference>
<keyword evidence="6" id="KW-1185">Reference proteome</keyword>
<feature type="compositionally biased region" description="Basic and acidic residues" evidence="3">
    <location>
        <begin position="349"/>
        <end position="365"/>
    </location>
</feature>
<evidence type="ECO:0000256" key="1">
    <source>
        <dbReference type="ARBA" id="ARBA00011738"/>
    </source>
</evidence>
<dbReference type="Pfam" id="PF00497">
    <property type="entry name" value="SBP_bac_3"/>
    <property type="match status" value="1"/>
</dbReference>
<evidence type="ECO:0000313" key="6">
    <source>
        <dbReference type="Proteomes" id="UP000016587"/>
    </source>
</evidence>
<dbReference type="Pfam" id="PF08211">
    <property type="entry name" value="dCMP_cyt_deam_2"/>
    <property type="match status" value="1"/>
</dbReference>
<dbReference type="AlphaFoldDB" id="T2GD53"/>
<dbReference type="PROSITE" id="PS51747">
    <property type="entry name" value="CYT_DCMP_DEAMINASES_2"/>
    <property type="match status" value="1"/>
</dbReference>
<dbReference type="InterPro" id="IPR002125">
    <property type="entry name" value="CMP_dCMP_dom"/>
</dbReference>
<dbReference type="KEGG" id="dgg:DGI_2494"/>
<dbReference type="EMBL" id="CP006585">
    <property type="protein sequence ID" value="AGW14233.1"/>
    <property type="molecule type" value="Genomic_DNA"/>
</dbReference>
<accession>T2GD53</accession>
<protein>
    <submittedName>
        <fullName evidence="5">Putative ABC transporter periplasmic protein</fullName>
    </submittedName>
</protein>